<keyword evidence="3" id="KW-0677">Repeat</keyword>
<dbReference type="GO" id="GO:0007166">
    <property type="term" value="P:cell surface receptor signaling pathway"/>
    <property type="evidence" value="ECO:0007669"/>
    <property type="project" value="InterPro"/>
</dbReference>
<dbReference type="CDD" id="cd20346">
    <property type="entry name" value="BRcat_RBR_ANKIB1"/>
    <property type="match status" value="1"/>
</dbReference>
<dbReference type="CDD" id="cd21037">
    <property type="entry name" value="MLKL_NTD"/>
    <property type="match status" value="1"/>
</dbReference>
<keyword evidence="1" id="KW-0808">Transferase</keyword>
<keyword evidence="7" id="KW-0067">ATP-binding</keyword>
<dbReference type="OrthoDB" id="4062651at2759"/>
<dbReference type="InterPro" id="IPR036537">
    <property type="entry name" value="Adaptor_Cbl_N_dom_sf"/>
</dbReference>
<dbReference type="Pfam" id="PF01485">
    <property type="entry name" value="IBR"/>
    <property type="match status" value="1"/>
</dbReference>
<dbReference type="Proteomes" id="UP000095767">
    <property type="component" value="Unassembled WGS sequence"/>
</dbReference>
<keyword evidence="6" id="KW-0862">Zinc</keyword>
<comment type="caution">
    <text evidence="11">The sequence shown here is derived from an EMBL/GenBank/DDBJ whole genome shotgun (WGS) entry which is preliminary data.</text>
</comment>
<accession>A0A1E5V5T0</accession>
<evidence type="ECO:0000256" key="1">
    <source>
        <dbReference type="ARBA" id="ARBA00022679"/>
    </source>
</evidence>
<feature type="domain" description="RING-type" evidence="10">
    <location>
        <begin position="547"/>
        <end position="796"/>
    </location>
</feature>
<proteinExistence type="predicted"/>
<dbReference type="InterPro" id="IPR044066">
    <property type="entry name" value="TRIAD_supradom"/>
</dbReference>
<evidence type="ECO:0000256" key="4">
    <source>
        <dbReference type="ARBA" id="ARBA00022771"/>
    </source>
</evidence>
<keyword evidence="4" id="KW-0863">Zinc-finger</keyword>
<evidence type="ECO:0000313" key="12">
    <source>
        <dbReference type="Proteomes" id="UP000095767"/>
    </source>
</evidence>
<dbReference type="SUPFAM" id="SSF56112">
    <property type="entry name" value="Protein kinase-like (PK-like)"/>
    <property type="match status" value="1"/>
</dbReference>
<dbReference type="PROSITE" id="PS51873">
    <property type="entry name" value="TRIAD"/>
    <property type="match status" value="1"/>
</dbReference>
<keyword evidence="5" id="KW-0833">Ubl conjugation pathway</keyword>
<dbReference type="SUPFAM" id="SSF57850">
    <property type="entry name" value="RING/U-box"/>
    <property type="match status" value="2"/>
</dbReference>
<feature type="compositionally biased region" description="Low complexity" evidence="8">
    <location>
        <begin position="176"/>
        <end position="187"/>
    </location>
</feature>
<dbReference type="PROSITE" id="PS00107">
    <property type="entry name" value="PROTEIN_KINASE_ATP"/>
    <property type="match status" value="1"/>
</dbReference>
<dbReference type="InterPro" id="IPR013083">
    <property type="entry name" value="Znf_RING/FYVE/PHD"/>
</dbReference>
<organism evidence="11 12">
    <name type="scientific">Dichanthelium oligosanthes</name>
    <dbReference type="NCBI Taxonomy" id="888268"/>
    <lineage>
        <taxon>Eukaryota</taxon>
        <taxon>Viridiplantae</taxon>
        <taxon>Streptophyta</taxon>
        <taxon>Embryophyta</taxon>
        <taxon>Tracheophyta</taxon>
        <taxon>Spermatophyta</taxon>
        <taxon>Magnoliopsida</taxon>
        <taxon>Liliopsida</taxon>
        <taxon>Poales</taxon>
        <taxon>Poaceae</taxon>
        <taxon>PACMAD clade</taxon>
        <taxon>Panicoideae</taxon>
        <taxon>Panicodae</taxon>
        <taxon>Paniceae</taxon>
        <taxon>Dichantheliinae</taxon>
        <taxon>Dichanthelium</taxon>
    </lineage>
</organism>
<dbReference type="InterPro" id="IPR002867">
    <property type="entry name" value="IBR_dom"/>
</dbReference>
<feature type="domain" description="Protein kinase" evidence="9">
    <location>
        <begin position="74"/>
        <end position="427"/>
    </location>
</feature>
<evidence type="ECO:0000259" key="9">
    <source>
        <dbReference type="PROSITE" id="PS50011"/>
    </source>
</evidence>
<dbReference type="EMBL" id="LWDX02050594">
    <property type="protein sequence ID" value="OEL20461.1"/>
    <property type="molecule type" value="Genomic_DNA"/>
</dbReference>
<sequence>MAADLVKTVIGVGFKIKGMLEKHRGNNKECSKICDFVDTLAGDLKSLQGAPIMNNPGVRAAMERLKDALESTEMEALKCLGNNAALKAFKADDIARNLDGLRQDISEKIFAVVLLTSISTNSQLHKIDGKMDQNFNSLEHKLDTNFAATYALLMPLERKVEGLVQQLSRRDSTDHTSNNNKTETKKTGLTNYSWSELEAAIASPNEYIGGGFSSYVYQGKLENETVAIKKFHKLDARIKEGFVRELKLMLKLQHQHIVKLLGYCYEDNASLVQEGNDIRVEENHHVAFINDFGKAVELGCDPNEISLDLTNLPGMAGYMAPELSSKEHTASTKSDVYSFGVILLETISLMCTTSENGRPKGHQDWAKRMEESELKDLFDPKQVIGEVQLMLATRCVLVGLLCSLPDPAGRPTMQTVLDTLAASHTEDKENTNVASSSSSPSSRDDKCLTYEMMLVDSKNSFAREDKERRYEVLTDDKIQDRQEKAKARIRDLLSIPLGVAEVLLRHCHWTPHRVQEGWFENGEAFRNAVGLPSLSSDVSRPKVLTHSKLMCKTCLFDSSADASWMILRSAGCSHYYCDGCWRRCIHAAVEAGAQCLLLRCPHPSCQVPVTRDLVEMVADGAAKQQYYWYALCSYVDDSGSRIRWCPGCSSCAIEFSLGASDSMDVVCECKHRFCWSCGEEPHHPVSCDMARAWLYKNKSEDSLDNSSDRYHYQLWVVSQASLHKALEDMDELKDSWLENMAAELGIQVTDLDFLTRAYEEIAECWHVIRWVHAYGYFLDPECDENKYVWFSHLQEQASMSLGRLHAFAEEERVKLCAAEVEAISEMYSAFKTKLMDLTRETRQDFEELVKAVQTDFQD</sequence>
<feature type="region of interest" description="Disordered" evidence="8">
    <location>
        <begin position="165"/>
        <end position="187"/>
    </location>
</feature>
<reference evidence="11 12" key="1">
    <citation type="submission" date="2016-09" db="EMBL/GenBank/DDBJ databases">
        <title>The draft genome of Dichanthelium oligosanthes: A C3 panicoid grass species.</title>
        <authorList>
            <person name="Studer A.J."/>
            <person name="Schnable J.C."/>
            <person name="Brutnell T.P."/>
        </authorList>
    </citation>
    <scope>NUCLEOTIDE SEQUENCE [LARGE SCALE GENOMIC DNA]</scope>
    <source>
        <strain evidence="12">cv. Kellogg 1175</strain>
        <tissue evidence="11">Leaf</tissue>
    </source>
</reference>
<dbReference type="STRING" id="888268.A0A1E5V5T0"/>
<keyword evidence="2" id="KW-0479">Metal-binding</keyword>
<dbReference type="Gene3D" id="3.30.40.10">
    <property type="entry name" value="Zinc/RING finger domain, C3HC4 (zinc finger)"/>
    <property type="match status" value="1"/>
</dbReference>
<feature type="binding site" evidence="7">
    <location>
        <position position="230"/>
    </location>
    <ligand>
        <name>ATP</name>
        <dbReference type="ChEBI" id="CHEBI:30616"/>
    </ligand>
</feature>
<dbReference type="Gene3D" id="1.20.120.1750">
    <property type="match status" value="1"/>
</dbReference>
<evidence type="ECO:0000313" key="11">
    <source>
        <dbReference type="EMBL" id="OEL20461.1"/>
    </source>
</evidence>
<dbReference type="PROSITE" id="PS50011">
    <property type="entry name" value="PROTEIN_KINASE_DOM"/>
    <property type="match status" value="1"/>
</dbReference>
<evidence type="ECO:0000256" key="5">
    <source>
        <dbReference type="ARBA" id="ARBA00022786"/>
    </source>
</evidence>
<dbReference type="InterPro" id="IPR001245">
    <property type="entry name" value="Ser-Thr/Tyr_kinase_cat_dom"/>
</dbReference>
<evidence type="ECO:0000256" key="2">
    <source>
        <dbReference type="ARBA" id="ARBA00022723"/>
    </source>
</evidence>
<dbReference type="InterPro" id="IPR000719">
    <property type="entry name" value="Prot_kinase_dom"/>
</dbReference>
<dbReference type="Gene3D" id="1.10.510.10">
    <property type="entry name" value="Transferase(Phosphotransferase) domain 1"/>
    <property type="match status" value="1"/>
</dbReference>
<evidence type="ECO:0000256" key="6">
    <source>
        <dbReference type="ARBA" id="ARBA00022833"/>
    </source>
</evidence>
<protein>
    <submittedName>
        <fullName evidence="11">Putative E3 ubiquitin-protein ligase ARI10</fullName>
    </submittedName>
</protein>
<dbReference type="InterPro" id="IPR017441">
    <property type="entry name" value="Protein_kinase_ATP_BS"/>
</dbReference>
<evidence type="ECO:0000256" key="8">
    <source>
        <dbReference type="SAM" id="MobiDB-lite"/>
    </source>
</evidence>
<dbReference type="AlphaFoldDB" id="A0A1E5V5T0"/>
<dbReference type="Pfam" id="PF07714">
    <property type="entry name" value="PK_Tyr_Ser-Thr"/>
    <property type="match status" value="2"/>
</dbReference>
<feature type="region of interest" description="Disordered" evidence="8">
    <location>
        <begin position="423"/>
        <end position="444"/>
    </location>
</feature>
<evidence type="ECO:0000259" key="10">
    <source>
        <dbReference type="PROSITE" id="PS51873"/>
    </source>
</evidence>
<dbReference type="PANTHER" id="PTHR27006:SF598">
    <property type="entry name" value="CYSTEINE-RICH RECEPTOR-LIKE PROTEIN KINASE 25"/>
    <property type="match status" value="1"/>
</dbReference>
<evidence type="ECO:0000256" key="7">
    <source>
        <dbReference type="PROSITE-ProRule" id="PRU10141"/>
    </source>
</evidence>
<dbReference type="PANTHER" id="PTHR27006">
    <property type="entry name" value="PROMASTIGOTE SURFACE ANTIGEN PROTEIN PSA"/>
    <property type="match status" value="1"/>
</dbReference>
<gene>
    <name evidence="11" type="ORF">BAE44_0018520</name>
</gene>
<dbReference type="InterPro" id="IPR059179">
    <property type="entry name" value="MLKL-like_MCAfunc"/>
</dbReference>
<dbReference type="Gene3D" id="3.30.200.20">
    <property type="entry name" value="Phosphorylase Kinase, domain 1"/>
    <property type="match status" value="1"/>
</dbReference>
<dbReference type="GO" id="GO:0005524">
    <property type="term" value="F:ATP binding"/>
    <property type="evidence" value="ECO:0007669"/>
    <property type="project" value="UniProtKB-UniRule"/>
</dbReference>
<evidence type="ECO:0000256" key="3">
    <source>
        <dbReference type="ARBA" id="ARBA00022737"/>
    </source>
</evidence>
<dbReference type="GO" id="GO:0004672">
    <property type="term" value="F:protein kinase activity"/>
    <property type="evidence" value="ECO:0007669"/>
    <property type="project" value="InterPro"/>
</dbReference>
<name>A0A1E5V5T0_9POAL</name>
<keyword evidence="12" id="KW-1185">Reference proteome</keyword>
<dbReference type="SMART" id="SM00647">
    <property type="entry name" value="IBR"/>
    <property type="match status" value="1"/>
</dbReference>
<dbReference type="GO" id="GO:0008270">
    <property type="term" value="F:zinc ion binding"/>
    <property type="evidence" value="ECO:0007669"/>
    <property type="project" value="UniProtKB-KW"/>
</dbReference>
<keyword evidence="7" id="KW-0547">Nucleotide-binding</keyword>
<dbReference type="Gene3D" id="1.20.930.20">
    <property type="entry name" value="Adaptor protein Cbl, N-terminal domain"/>
    <property type="match status" value="1"/>
</dbReference>
<dbReference type="InterPro" id="IPR011009">
    <property type="entry name" value="Kinase-like_dom_sf"/>
</dbReference>